<dbReference type="OrthoDB" id="1668162at2759"/>
<comment type="caution">
    <text evidence="7">The sequence shown here is derived from an EMBL/GenBank/DDBJ whole genome shotgun (WGS) entry which is preliminary data.</text>
</comment>
<dbReference type="PRINTS" id="PR01217">
    <property type="entry name" value="PRICHEXTENSN"/>
</dbReference>
<dbReference type="Pfam" id="PF02181">
    <property type="entry name" value="FH2"/>
    <property type="match status" value="1"/>
</dbReference>
<feature type="compositionally biased region" description="Low complexity" evidence="3">
    <location>
        <begin position="813"/>
        <end position="824"/>
    </location>
</feature>
<comment type="similarity">
    <text evidence="1">Belongs to the formin-like family. Class-I subfamily.</text>
</comment>
<dbReference type="STRING" id="63057.A0A2P5BY84"/>
<evidence type="ECO:0000313" key="7">
    <source>
        <dbReference type="EMBL" id="PON53757.1"/>
    </source>
</evidence>
<feature type="compositionally biased region" description="Pro residues" evidence="3">
    <location>
        <begin position="43"/>
        <end position="78"/>
    </location>
</feature>
<accession>A0A2P5BY84</accession>
<dbReference type="InParanoid" id="A0A2P5BY84"/>
<feature type="compositionally biased region" description="Gly residues" evidence="3">
    <location>
        <begin position="360"/>
        <end position="371"/>
    </location>
</feature>
<evidence type="ECO:0000256" key="2">
    <source>
        <dbReference type="RuleBase" id="RU361260"/>
    </source>
</evidence>
<keyword evidence="4" id="KW-0472">Membrane</keyword>
<feature type="region of interest" description="Disordered" evidence="3">
    <location>
        <begin position="177"/>
        <end position="384"/>
    </location>
</feature>
<dbReference type="Gene3D" id="1.20.58.2220">
    <property type="entry name" value="Formin, FH2 domain"/>
    <property type="match status" value="1"/>
</dbReference>
<feature type="region of interest" description="Disordered" evidence="3">
    <location>
        <begin position="35"/>
        <end position="84"/>
    </location>
</feature>
<dbReference type="GO" id="GO:0045010">
    <property type="term" value="P:actin nucleation"/>
    <property type="evidence" value="ECO:0007669"/>
    <property type="project" value="InterPro"/>
</dbReference>
<dbReference type="InterPro" id="IPR042201">
    <property type="entry name" value="FH2_Formin_sf"/>
</dbReference>
<keyword evidence="4" id="KW-0812">Transmembrane</keyword>
<feature type="compositionally biased region" description="Low complexity" evidence="3">
    <location>
        <begin position="642"/>
        <end position="660"/>
    </location>
</feature>
<dbReference type="SUPFAM" id="SSF101447">
    <property type="entry name" value="Formin homology 2 domain (FH2 domain)"/>
    <property type="match status" value="1"/>
</dbReference>
<dbReference type="GO" id="GO:0051015">
    <property type="term" value="F:actin filament binding"/>
    <property type="evidence" value="ECO:0007669"/>
    <property type="project" value="InterPro"/>
</dbReference>
<sequence>MAEPTRPPWILLLLLIIHLSLLSLSFSQSDSPQNIETHYPFPILSPPPPPLPSKPPPPTSPPPPPPLTPTPEPAPEPAAPSSSNGKIAKAVAATAASTLVVTGLAFLLIQRWIVAKRKREKGDGRNGNYAQGGGGGGGAILRSGSRSEFVRYSGDLKGFIVDENGLDVLYWRKLERRNSSPKKGPRKEVLRNPKTDQDEEDDDDGSNNGASRRRKNEVIQEAPLLRGKSSTSHVKVEPEANNSIGGIRPHSRPPPPPTGGIVFKDAKEQEPSSRSSSTTSSAPPPSSPPTPPPRAPPPPPPPPSLPVSAVPNKKSASPPPLPPPPPPIPLKKGGPAAAPPAPPPPKARSLNAIAKPPSGGPKGKPGNGDTGNPGEQSSGDGQVKLKPLHWDKVNTNAEHSMVWDKINDNGSFRFDGDLMEALFGYVATNRKSPRGNDTPKALNAPPAQIFILDTRKSQNIAIILKSLYISRKEIIDALMDGHGLNAESLEKLSRIAPTEEEQSQILEFDGDPTRLADAESFLFHILKVVPSAFTRLSAMLFKSTYGSEIAQLKESVQALESACKELRTRGLFMKLLEAILKAGNRMNAGTSRGNAQAFNLNSLRKLSDVRSADGKTTLLHFVVEEVVRSEGKRCVLNRNRSLSRSSSKQSSGGSFSSATSDHNSASFKEEREREYVMLGLPVVGGLSSEFSNVKKAAAIDYDTFSATCSVLSKKAEEVRRLIVAQSVKGGFAREMESFLEASEEELKVVGRERTRVMELVKKTTEYYQAGASKDKGAHPFQLFVIVKDFLVMVDQVCVEIARNSQRKRGTGSSGSSTSSFTATTTPPPSKNRVTVRFPNLPENFMSDKSFGRSSSDSDDD</sequence>
<feature type="compositionally biased region" description="Low complexity" evidence="3">
    <location>
        <begin position="272"/>
        <end position="281"/>
    </location>
</feature>
<evidence type="ECO:0000313" key="8">
    <source>
        <dbReference type="Proteomes" id="UP000237000"/>
    </source>
</evidence>
<feature type="compositionally biased region" description="Low complexity" evidence="3">
    <location>
        <begin position="306"/>
        <end position="316"/>
    </location>
</feature>
<dbReference type="Proteomes" id="UP000237000">
    <property type="component" value="Unassembled WGS sequence"/>
</dbReference>
<dbReference type="FunCoup" id="A0A2P5BY84">
    <property type="interactions" value="32"/>
</dbReference>
<proteinExistence type="inferred from homology"/>
<feature type="region of interest" description="Disordered" evidence="3">
    <location>
        <begin position="804"/>
        <end position="860"/>
    </location>
</feature>
<feature type="chain" id="PRO_5015116195" description="Formin-like protein" evidence="5">
    <location>
        <begin position="28"/>
        <end position="860"/>
    </location>
</feature>
<dbReference type="SMART" id="SM00498">
    <property type="entry name" value="FH2"/>
    <property type="match status" value="1"/>
</dbReference>
<feature type="transmembrane region" description="Helical" evidence="4">
    <location>
        <begin position="87"/>
        <end position="109"/>
    </location>
</feature>
<feature type="region of interest" description="Disordered" evidence="3">
    <location>
        <begin position="119"/>
        <end position="138"/>
    </location>
</feature>
<dbReference type="InterPro" id="IPR027643">
    <property type="entry name" value="Formin-like_plant"/>
</dbReference>
<evidence type="ECO:0000259" key="6">
    <source>
        <dbReference type="PROSITE" id="PS51444"/>
    </source>
</evidence>
<gene>
    <name evidence="7" type="ORF">TorRG33x02_304430</name>
</gene>
<feature type="region of interest" description="Disordered" evidence="3">
    <location>
        <begin position="639"/>
        <end position="667"/>
    </location>
</feature>
<dbReference type="EMBL" id="JXTC01000440">
    <property type="protein sequence ID" value="PON53757.1"/>
    <property type="molecule type" value="Genomic_DNA"/>
</dbReference>
<evidence type="ECO:0000256" key="4">
    <source>
        <dbReference type="SAM" id="Phobius"/>
    </source>
</evidence>
<feature type="compositionally biased region" description="Pro residues" evidence="3">
    <location>
        <begin position="282"/>
        <end position="305"/>
    </location>
</feature>
<evidence type="ECO:0000256" key="5">
    <source>
        <dbReference type="SAM" id="SignalP"/>
    </source>
</evidence>
<dbReference type="InterPro" id="IPR015425">
    <property type="entry name" value="FH2_Formin"/>
</dbReference>
<name>A0A2P5BY84_TREOI</name>
<evidence type="ECO:0000256" key="3">
    <source>
        <dbReference type="SAM" id="MobiDB-lite"/>
    </source>
</evidence>
<keyword evidence="4" id="KW-1133">Transmembrane helix</keyword>
<reference evidence="8" key="1">
    <citation type="submission" date="2016-06" db="EMBL/GenBank/DDBJ databases">
        <title>Parallel loss of symbiosis genes in relatives of nitrogen-fixing non-legume Parasponia.</title>
        <authorList>
            <person name="Van Velzen R."/>
            <person name="Holmer R."/>
            <person name="Bu F."/>
            <person name="Rutten L."/>
            <person name="Van Zeijl A."/>
            <person name="Liu W."/>
            <person name="Santuari L."/>
            <person name="Cao Q."/>
            <person name="Sharma T."/>
            <person name="Shen D."/>
            <person name="Roswanjaya Y."/>
            <person name="Wardhani T."/>
            <person name="Kalhor M.S."/>
            <person name="Jansen J."/>
            <person name="Van den Hoogen J."/>
            <person name="Gungor B."/>
            <person name="Hartog M."/>
            <person name="Hontelez J."/>
            <person name="Verver J."/>
            <person name="Yang W.-C."/>
            <person name="Schijlen E."/>
            <person name="Repin R."/>
            <person name="Schilthuizen M."/>
            <person name="Schranz E."/>
            <person name="Heidstra R."/>
            <person name="Miyata K."/>
            <person name="Fedorova E."/>
            <person name="Kohlen W."/>
            <person name="Bisseling T."/>
            <person name="Smit S."/>
            <person name="Geurts R."/>
        </authorList>
    </citation>
    <scope>NUCLEOTIDE SEQUENCE [LARGE SCALE GENOMIC DNA]</scope>
    <source>
        <strain evidence="8">cv. RG33-2</strain>
    </source>
</reference>
<dbReference type="PANTHER" id="PTHR23213:SF354">
    <property type="entry name" value="FORMIN-LIKE PROTEIN 4"/>
    <property type="match status" value="1"/>
</dbReference>
<dbReference type="AlphaFoldDB" id="A0A2P5BY84"/>
<dbReference type="PROSITE" id="PS51444">
    <property type="entry name" value="FH2"/>
    <property type="match status" value="1"/>
</dbReference>
<protein>
    <recommendedName>
        <fullName evidence="2">Formin-like protein</fullName>
    </recommendedName>
</protein>
<feature type="compositionally biased region" description="Basic and acidic residues" evidence="3">
    <location>
        <begin position="186"/>
        <end position="196"/>
    </location>
</feature>
<feature type="compositionally biased region" description="Pro residues" evidence="3">
    <location>
        <begin position="337"/>
        <end position="346"/>
    </location>
</feature>
<keyword evidence="5" id="KW-0732">Signal</keyword>
<feature type="compositionally biased region" description="Pro residues" evidence="3">
    <location>
        <begin position="317"/>
        <end position="329"/>
    </location>
</feature>
<evidence type="ECO:0000256" key="1">
    <source>
        <dbReference type="ARBA" id="ARBA00025793"/>
    </source>
</evidence>
<feature type="signal peptide" evidence="5">
    <location>
        <begin position="1"/>
        <end position="27"/>
    </location>
</feature>
<dbReference type="PANTHER" id="PTHR23213">
    <property type="entry name" value="FORMIN-RELATED"/>
    <property type="match status" value="1"/>
</dbReference>
<organism evidence="7 8">
    <name type="scientific">Trema orientale</name>
    <name type="common">Charcoal tree</name>
    <name type="synonym">Celtis orientalis</name>
    <dbReference type="NCBI Taxonomy" id="63057"/>
    <lineage>
        <taxon>Eukaryota</taxon>
        <taxon>Viridiplantae</taxon>
        <taxon>Streptophyta</taxon>
        <taxon>Embryophyta</taxon>
        <taxon>Tracheophyta</taxon>
        <taxon>Spermatophyta</taxon>
        <taxon>Magnoliopsida</taxon>
        <taxon>eudicotyledons</taxon>
        <taxon>Gunneridae</taxon>
        <taxon>Pentapetalae</taxon>
        <taxon>rosids</taxon>
        <taxon>fabids</taxon>
        <taxon>Rosales</taxon>
        <taxon>Cannabaceae</taxon>
        <taxon>Trema</taxon>
    </lineage>
</organism>
<keyword evidence="8" id="KW-1185">Reference proteome</keyword>
<feature type="domain" description="FH2" evidence="6">
    <location>
        <begin position="375"/>
        <end position="819"/>
    </location>
</feature>